<dbReference type="EMBL" id="JACIIK010000009">
    <property type="protein sequence ID" value="MBB6204572.1"/>
    <property type="molecule type" value="Genomic_DNA"/>
</dbReference>
<gene>
    <name evidence="1" type="ORF">GGD69_005466</name>
</gene>
<dbReference type="Proteomes" id="UP000518681">
    <property type="component" value="Unassembled WGS sequence"/>
</dbReference>
<comment type="caution">
    <text evidence="1">The sequence shown here is derived from an EMBL/GenBank/DDBJ whole genome shotgun (WGS) entry which is preliminary data.</text>
</comment>
<dbReference type="AlphaFoldDB" id="A0AAW3V0T6"/>
<name>A0AAW3V0T6_9BURK</name>
<sequence>MPFVHAPELEDAIAELPGEIHSTAELCDCMAEAVLHDPLTNTYCR</sequence>
<accession>A0AAW3V0T6</accession>
<dbReference type="RefSeq" id="WP_183801320.1">
    <property type="nucleotide sequence ID" value="NZ_JACIII010000013.1"/>
</dbReference>
<evidence type="ECO:0000313" key="2">
    <source>
        <dbReference type="Proteomes" id="UP000518681"/>
    </source>
</evidence>
<organism evidence="1 2">
    <name type="scientific">Paraburkholderia fungorum</name>
    <dbReference type="NCBI Taxonomy" id="134537"/>
    <lineage>
        <taxon>Bacteria</taxon>
        <taxon>Pseudomonadati</taxon>
        <taxon>Pseudomonadota</taxon>
        <taxon>Betaproteobacteria</taxon>
        <taxon>Burkholderiales</taxon>
        <taxon>Burkholderiaceae</taxon>
        <taxon>Paraburkholderia</taxon>
    </lineage>
</organism>
<evidence type="ECO:0000313" key="1">
    <source>
        <dbReference type="EMBL" id="MBB6204572.1"/>
    </source>
</evidence>
<proteinExistence type="predicted"/>
<reference evidence="1 2" key="1">
    <citation type="submission" date="2020-08" db="EMBL/GenBank/DDBJ databases">
        <title>Genomic Encyclopedia of Type Strains, Phase IV (KMG-V): Genome sequencing to study the core and pangenomes of soil and plant-associated prokaryotes.</title>
        <authorList>
            <person name="Whitman W."/>
        </authorList>
    </citation>
    <scope>NUCLEOTIDE SEQUENCE [LARGE SCALE GENOMIC DNA]</scope>
    <source>
        <strain evidence="1 2">SEMIA 4013</strain>
    </source>
</reference>
<protein>
    <submittedName>
        <fullName evidence="1">Uncharacterized protein</fullName>
    </submittedName>
</protein>